<comment type="caution">
    <text evidence="2">The sequence shown here is derived from an EMBL/GenBank/DDBJ whole genome shotgun (WGS) entry which is preliminary data.</text>
</comment>
<reference evidence="2" key="1">
    <citation type="submission" date="2023-11" db="EMBL/GenBank/DDBJ databases">
        <title>Genome assemblies of two species of porcelain crab, Petrolisthes cinctipes and Petrolisthes manimaculis (Anomura: Porcellanidae).</title>
        <authorList>
            <person name="Angst P."/>
        </authorList>
    </citation>
    <scope>NUCLEOTIDE SEQUENCE</scope>
    <source>
        <strain evidence="2">PB745_02</strain>
        <tissue evidence="2">Gill</tissue>
    </source>
</reference>
<keyword evidence="3" id="KW-1185">Reference proteome</keyword>
<dbReference type="AlphaFoldDB" id="A0AAE1U6L0"/>
<feature type="region of interest" description="Disordered" evidence="1">
    <location>
        <begin position="21"/>
        <end position="42"/>
    </location>
</feature>
<evidence type="ECO:0000256" key="1">
    <source>
        <dbReference type="SAM" id="MobiDB-lite"/>
    </source>
</evidence>
<accession>A0AAE1U6L0</accession>
<dbReference type="EMBL" id="JAWZYT010001422">
    <property type="protein sequence ID" value="KAK4312318.1"/>
    <property type="molecule type" value="Genomic_DNA"/>
</dbReference>
<evidence type="ECO:0000313" key="2">
    <source>
        <dbReference type="EMBL" id="KAK4312318.1"/>
    </source>
</evidence>
<protein>
    <submittedName>
        <fullName evidence="2">Uncharacterized protein</fullName>
    </submittedName>
</protein>
<sequence length="125" mass="13637">MEGREGLTVIPGARTPFSLLPRPRRLSLPPSRPPFVPRRPAHPSRIEPYQVVPFWHSENYVPVACDPVQQQTIHCADGHFSQSLLGRDGVGRGGAVGSDGMELYPWPRCLAVGQVGLETSVKGCV</sequence>
<gene>
    <name evidence="2" type="ORF">Pmani_016247</name>
</gene>
<dbReference type="Proteomes" id="UP001292094">
    <property type="component" value="Unassembled WGS sequence"/>
</dbReference>
<name>A0AAE1U6L0_9EUCA</name>
<proteinExistence type="predicted"/>
<organism evidence="2 3">
    <name type="scientific">Petrolisthes manimaculis</name>
    <dbReference type="NCBI Taxonomy" id="1843537"/>
    <lineage>
        <taxon>Eukaryota</taxon>
        <taxon>Metazoa</taxon>
        <taxon>Ecdysozoa</taxon>
        <taxon>Arthropoda</taxon>
        <taxon>Crustacea</taxon>
        <taxon>Multicrustacea</taxon>
        <taxon>Malacostraca</taxon>
        <taxon>Eumalacostraca</taxon>
        <taxon>Eucarida</taxon>
        <taxon>Decapoda</taxon>
        <taxon>Pleocyemata</taxon>
        <taxon>Anomura</taxon>
        <taxon>Galatheoidea</taxon>
        <taxon>Porcellanidae</taxon>
        <taxon>Petrolisthes</taxon>
    </lineage>
</organism>
<evidence type="ECO:0000313" key="3">
    <source>
        <dbReference type="Proteomes" id="UP001292094"/>
    </source>
</evidence>